<dbReference type="RefSeq" id="XP_013383770.1">
    <property type="nucleotide sequence ID" value="XM_013528316.1"/>
</dbReference>
<accession>A0A1S3JTP0</accession>
<dbReference type="GeneID" id="106154075"/>
<feature type="signal peptide" evidence="1">
    <location>
        <begin position="1"/>
        <end position="21"/>
    </location>
</feature>
<dbReference type="KEGG" id="lak:106154075"/>
<keyword evidence="2" id="KW-1185">Reference proteome</keyword>
<evidence type="ECO:0000313" key="4">
    <source>
        <dbReference type="RefSeq" id="XP_013413712.1"/>
    </source>
</evidence>
<sequence>MARQLCIVLAVLIMFVDVTSARSVMEEKKEWRQCFCPRYEPYNSICPSEYHCYGVQCECVTCGCNPPRGTPWGPYPTSKNTDSLYQHYMVNYRRDQAGIGANFSPHPARPYSNARPADDDYYWRQMLYLNMLRFRDSRPN</sequence>
<evidence type="ECO:0000313" key="2">
    <source>
        <dbReference type="Proteomes" id="UP000085678"/>
    </source>
</evidence>
<dbReference type="RefSeq" id="XP_013413712.1">
    <property type="nucleotide sequence ID" value="XM_013558258.2"/>
</dbReference>
<protein>
    <submittedName>
        <fullName evidence="3">Uncharacterized protein LOC106154075</fullName>
    </submittedName>
    <submittedName>
        <fullName evidence="4">Uncharacterized protein LOC106176045</fullName>
    </submittedName>
</protein>
<evidence type="ECO:0000256" key="1">
    <source>
        <dbReference type="SAM" id="SignalP"/>
    </source>
</evidence>
<feature type="chain" id="PRO_5014545967" evidence="1">
    <location>
        <begin position="22"/>
        <end position="140"/>
    </location>
</feature>
<evidence type="ECO:0000313" key="3">
    <source>
        <dbReference type="RefSeq" id="XP_013383770.1"/>
    </source>
</evidence>
<reference evidence="3 4" key="1">
    <citation type="submission" date="2025-04" db="UniProtKB">
        <authorList>
            <consortium name="RefSeq"/>
        </authorList>
    </citation>
    <scope>IDENTIFICATION</scope>
    <source>
        <tissue evidence="3 4">Gonads</tissue>
    </source>
</reference>
<organism evidence="2 4">
    <name type="scientific">Lingula anatina</name>
    <name type="common">Brachiopod</name>
    <name type="synonym">Lingula unguis</name>
    <dbReference type="NCBI Taxonomy" id="7574"/>
    <lineage>
        <taxon>Eukaryota</taxon>
        <taxon>Metazoa</taxon>
        <taxon>Spiralia</taxon>
        <taxon>Lophotrochozoa</taxon>
        <taxon>Brachiopoda</taxon>
        <taxon>Linguliformea</taxon>
        <taxon>Lingulata</taxon>
        <taxon>Lingulida</taxon>
        <taxon>Linguloidea</taxon>
        <taxon>Lingulidae</taxon>
        <taxon>Lingula</taxon>
    </lineage>
</organism>
<dbReference type="Proteomes" id="UP000085678">
    <property type="component" value="Unplaced"/>
</dbReference>
<dbReference type="KEGG" id="lak:106176045"/>
<dbReference type="GeneID" id="106176045"/>
<keyword evidence="1" id="KW-0732">Signal</keyword>
<gene>
    <name evidence="4" type="primary">LOC106176045</name>
    <name evidence="3" type="synonym">LOC106154075</name>
</gene>
<name>A0A1S3JTP0_LINAN</name>
<dbReference type="AlphaFoldDB" id="A0A1S3JTP0"/>
<proteinExistence type="predicted"/>